<dbReference type="EMBL" id="CAJVQB010070165">
    <property type="protein sequence ID" value="CAG8842783.1"/>
    <property type="molecule type" value="Genomic_DNA"/>
</dbReference>
<evidence type="ECO:0000313" key="3">
    <source>
        <dbReference type="Proteomes" id="UP000789901"/>
    </source>
</evidence>
<feature type="non-terminal residue" evidence="2">
    <location>
        <position position="93"/>
    </location>
</feature>
<comment type="caution">
    <text evidence="2">The sequence shown here is derived from an EMBL/GenBank/DDBJ whole genome shotgun (WGS) entry which is preliminary data.</text>
</comment>
<proteinExistence type="predicted"/>
<dbReference type="Proteomes" id="UP000789901">
    <property type="component" value="Unassembled WGS sequence"/>
</dbReference>
<evidence type="ECO:0000256" key="1">
    <source>
        <dbReference type="SAM" id="MobiDB-lite"/>
    </source>
</evidence>
<feature type="non-terminal residue" evidence="2">
    <location>
        <position position="1"/>
    </location>
</feature>
<keyword evidence="3" id="KW-1185">Reference proteome</keyword>
<organism evidence="2 3">
    <name type="scientific">Gigaspora margarita</name>
    <dbReference type="NCBI Taxonomy" id="4874"/>
    <lineage>
        <taxon>Eukaryota</taxon>
        <taxon>Fungi</taxon>
        <taxon>Fungi incertae sedis</taxon>
        <taxon>Mucoromycota</taxon>
        <taxon>Glomeromycotina</taxon>
        <taxon>Glomeromycetes</taxon>
        <taxon>Diversisporales</taxon>
        <taxon>Gigasporaceae</taxon>
        <taxon>Gigaspora</taxon>
    </lineage>
</organism>
<gene>
    <name evidence="2" type="ORF">GMARGA_LOCUS36173</name>
</gene>
<accession>A0ABN7WWX5</accession>
<name>A0ABN7WWX5_GIGMA</name>
<reference evidence="2 3" key="1">
    <citation type="submission" date="2021-06" db="EMBL/GenBank/DDBJ databases">
        <authorList>
            <person name="Kallberg Y."/>
            <person name="Tangrot J."/>
            <person name="Rosling A."/>
        </authorList>
    </citation>
    <scope>NUCLEOTIDE SEQUENCE [LARGE SCALE GENOMIC DNA]</scope>
    <source>
        <strain evidence="2 3">120-4 pot B 10/14</strain>
    </source>
</reference>
<protein>
    <submittedName>
        <fullName evidence="2">27705_t:CDS:1</fullName>
    </submittedName>
</protein>
<sequence>EVPSDRFSAINEPSEELLSHPPNLYPSGSSYEHPRKYPRPLTFPVYRIRVLNSEIEETSIKSDRGEPLPFLRFQELNAVILIQEKTPNCEEKC</sequence>
<feature type="region of interest" description="Disordered" evidence="1">
    <location>
        <begin position="1"/>
        <end position="35"/>
    </location>
</feature>
<evidence type="ECO:0000313" key="2">
    <source>
        <dbReference type="EMBL" id="CAG8842783.1"/>
    </source>
</evidence>